<reference evidence="1" key="2">
    <citation type="journal article" date="2015" name="Fish Shellfish Immunol.">
        <title>Early steps in the European eel (Anguilla anguilla)-Vibrio vulnificus interaction in the gills: Role of the RtxA13 toxin.</title>
        <authorList>
            <person name="Callol A."/>
            <person name="Pajuelo D."/>
            <person name="Ebbesson L."/>
            <person name="Teles M."/>
            <person name="MacKenzie S."/>
            <person name="Amaro C."/>
        </authorList>
    </citation>
    <scope>NUCLEOTIDE SEQUENCE</scope>
</reference>
<sequence length="58" mass="6494">MKPKKILYIDELQSVTVVLLQSISISPFLLKSSLYYLMTSLTQFCSLSPSTIPCPNVI</sequence>
<organism evidence="1">
    <name type="scientific">Anguilla anguilla</name>
    <name type="common">European freshwater eel</name>
    <name type="synonym">Muraena anguilla</name>
    <dbReference type="NCBI Taxonomy" id="7936"/>
    <lineage>
        <taxon>Eukaryota</taxon>
        <taxon>Metazoa</taxon>
        <taxon>Chordata</taxon>
        <taxon>Craniata</taxon>
        <taxon>Vertebrata</taxon>
        <taxon>Euteleostomi</taxon>
        <taxon>Actinopterygii</taxon>
        <taxon>Neopterygii</taxon>
        <taxon>Teleostei</taxon>
        <taxon>Anguilliformes</taxon>
        <taxon>Anguillidae</taxon>
        <taxon>Anguilla</taxon>
    </lineage>
</organism>
<accession>A0A0E9RP66</accession>
<evidence type="ECO:0000313" key="1">
    <source>
        <dbReference type="EMBL" id="JAH30874.1"/>
    </source>
</evidence>
<name>A0A0E9RP66_ANGAN</name>
<dbReference type="AlphaFoldDB" id="A0A0E9RP66"/>
<dbReference type="EMBL" id="GBXM01077703">
    <property type="protein sequence ID" value="JAH30874.1"/>
    <property type="molecule type" value="Transcribed_RNA"/>
</dbReference>
<protein>
    <submittedName>
        <fullName evidence="1">Uncharacterized protein</fullName>
    </submittedName>
</protein>
<reference evidence="1" key="1">
    <citation type="submission" date="2014-11" db="EMBL/GenBank/DDBJ databases">
        <authorList>
            <person name="Amaro Gonzalez C."/>
        </authorList>
    </citation>
    <scope>NUCLEOTIDE SEQUENCE</scope>
</reference>
<proteinExistence type="predicted"/>